<evidence type="ECO:0000313" key="8">
    <source>
        <dbReference type="EMBL" id="NJP45595.1"/>
    </source>
</evidence>
<comment type="similarity">
    <text evidence="2 6">Belongs to the SURF1 family.</text>
</comment>
<dbReference type="InterPro" id="IPR002994">
    <property type="entry name" value="Surf1/Shy1"/>
</dbReference>
<dbReference type="EMBL" id="JAATEJ010000016">
    <property type="protein sequence ID" value="NJP45595.1"/>
    <property type="molecule type" value="Genomic_DNA"/>
</dbReference>
<dbReference type="CDD" id="cd06662">
    <property type="entry name" value="SURF1"/>
    <property type="match status" value="1"/>
</dbReference>
<dbReference type="InterPro" id="IPR045214">
    <property type="entry name" value="Surf1/Surf4"/>
</dbReference>
<accession>A0ABX0ZP14</accession>
<feature type="transmembrane region" description="Helical" evidence="6">
    <location>
        <begin position="12"/>
        <end position="32"/>
    </location>
</feature>
<keyword evidence="6" id="KW-1003">Cell membrane</keyword>
<evidence type="ECO:0000256" key="2">
    <source>
        <dbReference type="ARBA" id="ARBA00007165"/>
    </source>
</evidence>
<comment type="caution">
    <text evidence="6">Lacks conserved residue(s) required for the propagation of feature annotation.</text>
</comment>
<keyword evidence="9" id="KW-1185">Reference proteome</keyword>
<evidence type="ECO:0000256" key="1">
    <source>
        <dbReference type="ARBA" id="ARBA00004370"/>
    </source>
</evidence>
<feature type="compositionally biased region" description="Low complexity" evidence="7">
    <location>
        <begin position="267"/>
        <end position="324"/>
    </location>
</feature>
<keyword evidence="3 6" id="KW-0812">Transmembrane</keyword>
<evidence type="ECO:0000256" key="3">
    <source>
        <dbReference type="ARBA" id="ARBA00022692"/>
    </source>
</evidence>
<dbReference type="PROSITE" id="PS50895">
    <property type="entry name" value="SURF1"/>
    <property type="match status" value="1"/>
</dbReference>
<feature type="compositionally biased region" description="Basic and acidic residues" evidence="7">
    <location>
        <begin position="327"/>
        <end position="338"/>
    </location>
</feature>
<feature type="region of interest" description="Disordered" evidence="7">
    <location>
        <begin position="267"/>
        <end position="338"/>
    </location>
</feature>
<reference evidence="8 9" key="1">
    <citation type="submission" date="2020-03" db="EMBL/GenBank/DDBJ databases">
        <title>WGS of actinomycetes isolated from Thailand.</title>
        <authorList>
            <person name="Thawai C."/>
        </authorList>
    </citation>
    <scope>NUCLEOTIDE SEQUENCE [LARGE SCALE GENOMIC DNA]</scope>
    <source>
        <strain evidence="8 9">PRB2-1</strain>
    </source>
</reference>
<proteinExistence type="inferred from homology"/>
<protein>
    <recommendedName>
        <fullName evidence="6">SURF1-like protein</fullName>
    </recommendedName>
</protein>
<dbReference type="Pfam" id="PF02104">
    <property type="entry name" value="SURF1"/>
    <property type="match status" value="1"/>
</dbReference>
<sequence>MYRFLLSRQWVILTLLGLVLIPVMIRLGFWQLHRHEHRVANNRIIAAALKADPVPVESVTRPGFQVPHKDLYKAVTATGHYDTAHQVVARHRTAGNSGSDDDSGGGQQVGYHVITPLILDDGRAVLVNRGWIAPGNDPTVFPKIAPPPSGEVTVVGRLRPDESSAETGIHDRKGLPARQIMLISGAEVKAAGGLPQQVDGGYLELVRTSPAPGKGQPALIPAPDHSSIGPHMAYAIQWWLFSAMVPVGWVVLLRRERAELLAARAKAAQGPAEPAGPGTPGAAGEAAGAGEGAQAAGVAEPGAHESPTAPAAPAAEPAAPAATYEPEELRRIPWDAFR</sequence>
<dbReference type="Proteomes" id="UP000734511">
    <property type="component" value="Unassembled WGS sequence"/>
</dbReference>
<gene>
    <name evidence="8" type="ORF">HCN08_19625</name>
</gene>
<organism evidence="8 9">
    <name type="scientific">Actinacidiphila epipremni</name>
    <dbReference type="NCBI Taxonomy" id="2053013"/>
    <lineage>
        <taxon>Bacteria</taxon>
        <taxon>Bacillati</taxon>
        <taxon>Actinomycetota</taxon>
        <taxon>Actinomycetes</taxon>
        <taxon>Kitasatosporales</taxon>
        <taxon>Streptomycetaceae</taxon>
        <taxon>Actinacidiphila</taxon>
    </lineage>
</organism>
<evidence type="ECO:0000313" key="9">
    <source>
        <dbReference type="Proteomes" id="UP000734511"/>
    </source>
</evidence>
<evidence type="ECO:0000256" key="6">
    <source>
        <dbReference type="RuleBase" id="RU363076"/>
    </source>
</evidence>
<evidence type="ECO:0000256" key="7">
    <source>
        <dbReference type="SAM" id="MobiDB-lite"/>
    </source>
</evidence>
<comment type="caution">
    <text evidence="8">The sequence shown here is derived from an EMBL/GenBank/DDBJ whole genome shotgun (WGS) entry which is preliminary data.</text>
</comment>
<name>A0ABX0ZP14_9ACTN</name>
<evidence type="ECO:0000256" key="5">
    <source>
        <dbReference type="ARBA" id="ARBA00023136"/>
    </source>
</evidence>
<evidence type="ECO:0000256" key="4">
    <source>
        <dbReference type="ARBA" id="ARBA00022989"/>
    </source>
</evidence>
<dbReference type="PANTHER" id="PTHR23427">
    <property type="entry name" value="SURFEIT LOCUS PROTEIN"/>
    <property type="match status" value="1"/>
</dbReference>
<comment type="subcellular location">
    <subcellularLocation>
        <location evidence="6">Cell membrane</location>
        <topology evidence="6">Multi-pass membrane protein</topology>
    </subcellularLocation>
    <subcellularLocation>
        <location evidence="1">Membrane</location>
    </subcellularLocation>
</comment>
<keyword evidence="5 6" id="KW-0472">Membrane</keyword>
<keyword evidence="4 6" id="KW-1133">Transmembrane helix</keyword>
<dbReference type="RefSeq" id="WP_167984459.1">
    <property type="nucleotide sequence ID" value="NZ_JAATEJ010000016.1"/>
</dbReference>
<dbReference type="PANTHER" id="PTHR23427:SF2">
    <property type="entry name" value="SURFEIT LOCUS PROTEIN 1"/>
    <property type="match status" value="1"/>
</dbReference>